<name>A0A0G1PMT0_9BACT</name>
<proteinExistence type="predicted"/>
<dbReference type="EMBL" id="LCMG01000004">
    <property type="protein sequence ID" value="KKU34089.1"/>
    <property type="molecule type" value="Genomic_DNA"/>
</dbReference>
<accession>A0A0G1PMT0</accession>
<protein>
    <submittedName>
        <fullName evidence="1">Uncharacterized protein</fullName>
    </submittedName>
</protein>
<dbReference type="AlphaFoldDB" id="A0A0G1PMT0"/>
<comment type="caution">
    <text evidence="1">The sequence shown here is derived from an EMBL/GenBank/DDBJ whole genome shotgun (WGS) entry which is preliminary data.</text>
</comment>
<dbReference type="Proteomes" id="UP000034705">
    <property type="component" value="Unassembled WGS sequence"/>
</dbReference>
<evidence type="ECO:0000313" key="2">
    <source>
        <dbReference type="Proteomes" id="UP000034705"/>
    </source>
</evidence>
<organism evidence="1 2">
    <name type="scientific">Candidatus Uhrbacteria bacterium GW2011_GWF2_46_218</name>
    <dbReference type="NCBI Taxonomy" id="1619001"/>
    <lineage>
        <taxon>Bacteria</taxon>
        <taxon>Candidatus Uhriibacteriota</taxon>
    </lineage>
</organism>
<reference evidence="1 2" key="1">
    <citation type="journal article" date="2015" name="Nature">
        <title>rRNA introns, odd ribosomes, and small enigmatic genomes across a large radiation of phyla.</title>
        <authorList>
            <person name="Brown C.T."/>
            <person name="Hug L.A."/>
            <person name="Thomas B.C."/>
            <person name="Sharon I."/>
            <person name="Castelle C.J."/>
            <person name="Singh A."/>
            <person name="Wilkins M.J."/>
            <person name="Williams K.H."/>
            <person name="Banfield J.F."/>
        </authorList>
    </citation>
    <scope>NUCLEOTIDE SEQUENCE [LARGE SCALE GENOMIC DNA]</scope>
</reference>
<gene>
    <name evidence="1" type="ORF">UX45_C0004G0040</name>
</gene>
<sequence length="403" mass="45809">MRPTLESAPSAVLHETVLNSVSSVRKSIPEQYRAHFETLRQEIIAFAETHGIPRASLTKLDALREAAQKLSTPDLKHFVYILESFGYLLAHHEPDKNRLPEHLEEIESLYNLRRQYTDQVAILEQTRILKNGVIDGIGGWQFPLPTLEQIAQKIYEQQEMLGAKYAQGFTKLLLVPFGMSLDVLILTFKQFLLSYKKKHPNFLLNTTDPLSVFEEYRGADRSDDTKLVYYPASVDESYYPDHTKTAILKKQLNDPQALPGWTVHLLQPSDPSDPHSPGIAPIPKTEEAYEFGKNVLRPDLKTNQNARDYLAILEKAKDDPDSPYYRESGFAPEDWMFAFMTHLIETGKPLDENAAIQLIGAYFLRSNAVPGAFWSPQEQKIKLVALSPQKKNLLYGARTSIIL</sequence>
<evidence type="ECO:0000313" key="1">
    <source>
        <dbReference type="EMBL" id="KKU34089.1"/>
    </source>
</evidence>